<dbReference type="SUPFAM" id="SSF47323">
    <property type="entry name" value="Anticodon-binding domain of a subclass of class I aminoacyl-tRNA synthetases"/>
    <property type="match status" value="1"/>
</dbReference>
<dbReference type="PANTHER" id="PTHR43326">
    <property type="entry name" value="METHIONYL-TRNA SYNTHETASE"/>
    <property type="match status" value="1"/>
</dbReference>
<sequence>MFFITTAIDYTNGAPHIGHAYEKVLTDVIARYRRLRGEEVFFLTGVDQHGQKVQQTAEQEGINPATFAAKKTKLFLNLWKKLGLQYDGWAATTDERHKACVQAILSELKERGELYKKGYKGFYSVRQEQFLTDRDRNEAGEFGPEWGQVVEIEEENWYFRLSAHAEWLKEFTAKYPDFVIPGFRRNELLGALANSGELDLCISRPKERLRWGIEIPFDPEFVTYVWFDALINYISFAGYRAKDGGELPSFEKLWPSAGGSKERPVHVIGKDILVPAHGIYWPCMLHAMGFSDEEMPQILVHGWWNIKGEKMSKSLGNVVDPDALADKFGVDALRYYLVRDITTGKDADFDLDRLVMLYNQELANELGNLCNRALNMTSRFANGIVTVSSETKEEEQNLRASLETVTRDYRAAMDSFDVAEALKAINRHVTHCNAYAERNKPWELSKDPALKGRLDTVLQHLVESLAHCAVLLSPVLPDPAARIAAQLRADDLLSLKLDDLKWGLIPDGHETGKPKPVFPRIVIEESEEGTAG</sequence>
<dbReference type="Gene3D" id="1.10.730.10">
    <property type="entry name" value="Isoleucyl-tRNA Synthetase, Domain 1"/>
    <property type="match status" value="1"/>
</dbReference>
<evidence type="ECO:0000259" key="11">
    <source>
        <dbReference type="Pfam" id="PF09334"/>
    </source>
</evidence>
<dbReference type="PANTHER" id="PTHR43326:SF1">
    <property type="entry name" value="METHIONINE--TRNA LIGASE, MITOCHONDRIAL"/>
    <property type="match status" value="1"/>
</dbReference>
<comment type="function">
    <text evidence="1">Is required not only for elongation of protein synthesis but also for the initiation of all mRNA translation through initiator tRNA(fMet) aminoacylation.</text>
</comment>
<dbReference type="CDD" id="cd00814">
    <property type="entry name" value="MetRS_core"/>
    <property type="match status" value="1"/>
</dbReference>
<dbReference type="SUPFAM" id="SSF52374">
    <property type="entry name" value="Nucleotidylyl transferase"/>
    <property type="match status" value="1"/>
</dbReference>
<keyword evidence="4 10" id="KW-0436">Ligase</keyword>
<dbReference type="InterPro" id="IPR009080">
    <property type="entry name" value="tRNAsynth_Ia_anticodon-bd"/>
</dbReference>
<dbReference type="InterPro" id="IPR041872">
    <property type="entry name" value="Anticodon_Met"/>
</dbReference>
<dbReference type="GO" id="GO:0004825">
    <property type="term" value="F:methionine-tRNA ligase activity"/>
    <property type="evidence" value="ECO:0007669"/>
    <property type="project" value="UniProtKB-EC"/>
</dbReference>
<gene>
    <name evidence="13" type="primary">metG</name>
    <name evidence="13" type="ORF">OJ996_24280</name>
</gene>
<evidence type="ECO:0000256" key="10">
    <source>
        <dbReference type="RuleBase" id="RU363039"/>
    </source>
</evidence>
<keyword evidence="7 10" id="KW-0648">Protein biosynthesis</keyword>
<evidence type="ECO:0000313" key="13">
    <source>
        <dbReference type="EMBL" id="MCW1916727.1"/>
    </source>
</evidence>
<evidence type="ECO:0000256" key="4">
    <source>
        <dbReference type="ARBA" id="ARBA00022598"/>
    </source>
</evidence>
<dbReference type="EC" id="6.1.1.10" evidence="2"/>
<dbReference type="InterPro" id="IPR015413">
    <property type="entry name" value="Methionyl/Leucyl_tRNA_Synth"/>
</dbReference>
<keyword evidence="8 10" id="KW-0030">Aminoacyl-tRNA synthetase</keyword>
<proteinExistence type="inferred from homology"/>
<dbReference type="InterPro" id="IPR014758">
    <property type="entry name" value="Met-tRNA_synth"/>
</dbReference>
<dbReference type="EMBL" id="JAPDDR010000018">
    <property type="protein sequence ID" value="MCW1916727.1"/>
    <property type="molecule type" value="Genomic_DNA"/>
</dbReference>
<evidence type="ECO:0000256" key="8">
    <source>
        <dbReference type="ARBA" id="ARBA00023146"/>
    </source>
</evidence>
<dbReference type="Gene3D" id="2.170.220.10">
    <property type="match status" value="1"/>
</dbReference>
<keyword evidence="6 10" id="KW-0067">ATP-binding</keyword>
<feature type="domain" description="Methionyl/Leucyl tRNA synthetase" evidence="11">
    <location>
        <begin position="152"/>
        <end position="373"/>
    </location>
</feature>
<comment type="caution">
    <text evidence="13">The sequence shown here is derived from an EMBL/GenBank/DDBJ whole genome shotgun (WGS) entry which is preliminary data.</text>
</comment>
<name>A0ABT3GAQ7_9BACT</name>
<keyword evidence="14" id="KW-1185">Reference proteome</keyword>
<dbReference type="Pfam" id="PF19303">
    <property type="entry name" value="Anticodon_3"/>
    <property type="match status" value="1"/>
</dbReference>
<reference evidence="13" key="1">
    <citation type="submission" date="2022-10" db="EMBL/GenBank/DDBJ databases">
        <title>Luteolibacter sp. GHJ8, whole genome shotgun sequencing project.</title>
        <authorList>
            <person name="Zhao G."/>
            <person name="Shen L."/>
        </authorList>
    </citation>
    <scope>NUCLEOTIDE SEQUENCE</scope>
    <source>
        <strain evidence="13">GHJ8</strain>
    </source>
</reference>
<dbReference type="PRINTS" id="PR01041">
    <property type="entry name" value="TRNASYNTHMET"/>
</dbReference>
<dbReference type="InterPro" id="IPR014729">
    <property type="entry name" value="Rossmann-like_a/b/a_fold"/>
</dbReference>
<dbReference type="Gene3D" id="3.40.50.620">
    <property type="entry name" value="HUPs"/>
    <property type="match status" value="1"/>
</dbReference>
<evidence type="ECO:0000256" key="5">
    <source>
        <dbReference type="ARBA" id="ARBA00022741"/>
    </source>
</evidence>
<evidence type="ECO:0000256" key="7">
    <source>
        <dbReference type="ARBA" id="ARBA00022917"/>
    </source>
</evidence>
<feature type="domain" description="Methionyl/Leucyl tRNA synthetase" evidence="11">
    <location>
        <begin position="3"/>
        <end position="134"/>
    </location>
</feature>
<keyword evidence="5 10" id="KW-0547">Nucleotide-binding</keyword>
<evidence type="ECO:0000256" key="3">
    <source>
        <dbReference type="ARBA" id="ARBA00018753"/>
    </source>
</evidence>
<evidence type="ECO:0000256" key="1">
    <source>
        <dbReference type="ARBA" id="ARBA00003314"/>
    </source>
</evidence>
<evidence type="ECO:0000256" key="6">
    <source>
        <dbReference type="ARBA" id="ARBA00022840"/>
    </source>
</evidence>
<comment type="similarity">
    <text evidence="10">Belongs to the class-I aminoacyl-tRNA synthetase family.</text>
</comment>
<dbReference type="Pfam" id="PF09334">
    <property type="entry name" value="tRNA-synt_1g"/>
    <property type="match status" value="2"/>
</dbReference>
<evidence type="ECO:0000313" key="14">
    <source>
        <dbReference type="Proteomes" id="UP001165653"/>
    </source>
</evidence>
<dbReference type="NCBIfam" id="TIGR00398">
    <property type="entry name" value="metG"/>
    <property type="match status" value="1"/>
</dbReference>
<evidence type="ECO:0000256" key="9">
    <source>
        <dbReference type="ARBA" id="ARBA00030904"/>
    </source>
</evidence>
<feature type="domain" description="Methionyl-tRNA synthetase anticodon-binding" evidence="12">
    <location>
        <begin position="389"/>
        <end position="528"/>
    </location>
</feature>
<dbReference type="RefSeq" id="WP_264516315.1">
    <property type="nucleotide sequence ID" value="NZ_JAPDDR010000018.1"/>
</dbReference>
<protein>
    <recommendedName>
        <fullName evidence="3">Methionine--tRNA ligase</fullName>
        <ecNumber evidence="2">6.1.1.10</ecNumber>
    </recommendedName>
    <alternativeName>
        <fullName evidence="9">Methionyl-tRNA synthetase</fullName>
    </alternativeName>
</protein>
<dbReference type="CDD" id="cd07957">
    <property type="entry name" value="Anticodon_Ia_Met"/>
    <property type="match status" value="1"/>
</dbReference>
<dbReference type="InterPro" id="IPR023457">
    <property type="entry name" value="Met-tRNA_synth_2"/>
</dbReference>
<evidence type="ECO:0000259" key="12">
    <source>
        <dbReference type="Pfam" id="PF19303"/>
    </source>
</evidence>
<dbReference type="Proteomes" id="UP001165653">
    <property type="component" value="Unassembled WGS sequence"/>
</dbReference>
<organism evidence="13 14">
    <name type="scientific">Luteolibacter rhizosphaerae</name>
    <dbReference type="NCBI Taxonomy" id="2989719"/>
    <lineage>
        <taxon>Bacteria</taxon>
        <taxon>Pseudomonadati</taxon>
        <taxon>Verrucomicrobiota</taxon>
        <taxon>Verrucomicrobiia</taxon>
        <taxon>Verrucomicrobiales</taxon>
        <taxon>Verrucomicrobiaceae</taxon>
        <taxon>Luteolibacter</taxon>
    </lineage>
</organism>
<accession>A0ABT3GAQ7</accession>
<evidence type="ECO:0000256" key="2">
    <source>
        <dbReference type="ARBA" id="ARBA00012838"/>
    </source>
</evidence>
<dbReference type="InterPro" id="IPR033911">
    <property type="entry name" value="MetRS_core"/>
</dbReference>